<evidence type="ECO:0000256" key="2">
    <source>
        <dbReference type="ARBA" id="ARBA00022448"/>
    </source>
</evidence>
<feature type="transmembrane region" description="Helical" evidence="10">
    <location>
        <begin position="138"/>
        <end position="157"/>
    </location>
</feature>
<evidence type="ECO:0000256" key="1">
    <source>
        <dbReference type="ARBA" id="ARBA00004429"/>
    </source>
</evidence>
<dbReference type="GO" id="GO:0005304">
    <property type="term" value="F:L-valine transmembrane transporter activity"/>
    <property type="evidence" value="ECO:0007669"/>
    <property type="project" value="TreeGrafter"/>
</dbReference>
<comment type="caution">
    <text evidence="11">The sequence shown here is derived from an EMBL/GenBank/DDBJ whole genome shotgun (WGS) entry which is preliminary data.</text>
</comment>
<keyword evidence="7 10" id="KW-1133">Transmembrane helix</keyword>
<feature type="transmembrane region" description="Helical" evidence="10">
    <location>
        <begin position="6"/>
        <end position="24"/>
    </location>
</feature>
<dbReference type="GO" id="GO:0005886">
    <property type="term" value="C:plasma membrane"/>
    <property type="evidence" value="ECO:0007669"/>
    <property type="project" value="UniProtKB-SubCell"/>
</dbReference>
<evidence type="ECO:0000256" key="10">
    <source>
        <dbReference type="SAM" id="Phobius"/>
    </source>
</evidence>
<feature type="transmembrane region" description="Helical" evidence="10">
    <location>
        <begin position="217"/>
        <end position="246"/>
    </location>
</feature>
<evidence type="ECO:0000313" key="11">
    <source>
        <dbReference type="EMBL" id="PWC12615.1"/>
    </source>
</evidence>
<keyword evidence="6" id="KW-0029">Amino-acid transport</keyword>
<feature type="transmembrane region" description="Helical" evidence="10">
    <location>
        <begin position="54"/>
        <end position="80"/>
    </location>
</feature>
<dbReference type="CDD" id="cd06582">
    <property type="entry name" value="TM_PBP1_LivH_like"/>
    <property type="match status" value="1"/>
</dbReference>
<sequence length="286" mass="30217">MMQLLFNGAVTGVLVALPALALSLTFSVLRFANFAIGAMVTAGAYLIYWCNTLFGLSLPLACLLGTVLAALLAVAIDLLVYRRLLGRSSITLLVASMGVALILENLVRFFAGGTPVGYAVEVARPLLWGGLRINHEQLLTAGISFGCLALIGLIFHYTRLGRAMRAVADNPDLAATRGISHQRVVSMTWILSGALSAIAGMLIGLDSTLDPLMGWNYVLPVFAAAILGGLSNPLGAIAGALIMGMLSELSTMILPPHYRTLVAFLVLSLLLMLKPSGLLGAQWVKK</sequence>
<evidence type="ECO:0000256" key="8">
    <source>
        <dbReference type="ARBA" id="ARBA00023136"/>
    </source>
</evidence>
<dbReference type="RefSeq" id="WP_136167643.1">
    <property type="nucleotide sequence ID" value="NZ_KZ819086.1"/>
</dbReference>
<organism evidence="11 12">
    <name type="scientific">Brenneria corticis</name>
    <dbReference type="NCBI Taxonomy" id="2173106"/>
    <lineage>
        <taxon>Bacteria</taxon>
        <taxon>Pseudomonadati</taxon>
        <taxon>Pseudomonadota</taxon>
        <taxon>Gammaproteobacteria</taxon>
        <taxon>Enterobacterales</taxon>
        <taxon>Pectobacteriaceae</taxon>
        <taxon>Brenneria</taxon>
    </lineage>
</organism>
<dbReference type="PANTHER" id="PTHR11795">
    <property type="entry name" value="BRANCHED-CHAIN AMINO ACID TRANSPORT SYSTEM PERMEASE PROTEIN LIVH"/>
    <property type="match status" value="1"/>
</dbReference>
<reference evidence="11 12" key="1">
    <citation type="submission" date="2018-04" db="EMBL/GenBank/DDBJ databases">
        <title>Brenneria corticis sp.nov.</title>
        <authorList>
            <person name="Li Y."/>
        </authorList>
    </citation>
    <scope>NUCLEOTIDE SEQUENCE [LARGE SCALE GENOMIC DNA]</scope>
    <source>
        <strain evidence="11 12">CFCC 11842</strain>
    </source>
</reference>
<comment type="subcellular location">
    <subcellularLocation>
        <location evidence="1">Cell inner membrane</location>
        <topology evidence="1">Multi-pass membrane protein</topology>
    </subcellularLocation>
</comment>
<gene>
    <name evidence="11" type="ORF">DDT56_17165</name>
</gene>
<feature type="transmembrane region" description="Helical" evidence="10">
    <location>
        <begin position="31"/>
        <end position="48"/>
    </location>
</feature>
<dbReference type="GO" id="GO:1903806">
    <property type="term" value="P:L-isoleucine import across plasma membrane"/>
    <property type="evidence" value="ECO:0007669"/>
    <property type="project" value="TreeGrafter"/>
</dbReference>
<dbReference type="GO" id="GO:0015808">
    <property type="term" value="P:L-alanine transport"/>
    <property type="evidence" value="ECO:0007669"/>
    <property type="project" value="TreeGrafter"/>
</dbReference>
<keyword evidence="12" id="KW-1185">Reference proteome</keyword>
<accession>A0A2U1TT83</accession>
<dbReference type="GO" id="GO:0042941">
    <property type="term" value="P:D-alanine transmembrane transport"/>
    <property type="evidence" value="ECO:0007669"/>
    <property type="project" value="TreeGrafter"/>
</dbReference>
<keyword evidence="3" id="KW-1003">Cell membrane</keyword>
<dbReference type="GO" id="GO:0015190">
    <property type="term" value="F:L-leucine transmembrane transporter activity"/>
    <property type="evidence" value="ECO:0007669"/>
    <property type="project" value="TreeGrafter"/>
</dbReference>
<keyword evidence="4" id="KW-0997">Cell inner membrane</keyword>
<keyword evidence="8 10" id="KW-0472">Membrane</keyword>
<proteinExistence type="inferred from homology"/>
<comment type="similarity">
    <text evidence="9">Belongs to the binding-protein-dependent transport system permease family. LivHM subfamily.</text>
</comment>
<evidence type="ECO:0000256" key="5">
    <source>
        <dbReference type="ARBA" id="ARBA00022692"/>
    </source>
</evidence>
<dbReference type="EMBL" id="QDKH01000022">
    <property type="protein sequence ID" value="PWC12615.1"/>
    <property type="molecule type" value="Genomic_DNA"/>
</dbReference>
<evidence type="ECO:0000256" key="7">
    <source>
        <dbReference type="ARBA" id="ARBA00022989"/>
    </source>
</evidence>
<evidence type="ECO:0000256" key="6">
    <source>
        <dbReference type="ARBA" id="ARBA00022970"/>
    </source>
</evidence>
<dbReference type="PANTHER" id="PTHR11795:SF371">
    <property type="entry name" value="HIGH-AFFINITY BRANCHED-CHAIN AMINO ACID TRANSPORT SYSTEM PERMEASE PROTEIN LIVH"/>
    <property type="match status" value="1"/>
</dbReference>
<keyword evidence="5 10" id="KW-0812">Transmembrane</keyword>
<evidence type="ECO:0000256" key="9">
    <source>
        <dbReference type="ARBA" id="ARBA00037998"/>
    </source>
</evidence>
<evidence type="ECO:0000256" key="4">
    <source>
        <dbReference type="ARBA" id="ARBA00022519"/>
    </source>
</evidence>
<dbReference type="Proteomes" id="UP000296159">
    <property type="component" value="Unassembled WGS sequence"/>
</dbReference>
<dbReference type="InterPro" id="IPR001851">
    <property type="entry name" value="ABC_transp_permease"/>
</dbReference>
<dbReference type="InterPro" id="IPR052157">
    <property type="entry name" value="BCAA_transport_permease"/>
</dbReference>
<dbReference type="AlphaFoldDB" id="A0A2U1TT83"/>
<dbReference type="Pfam" id="PF02653">
    <property type="entry name" value="BPD_transp_2"/>
    <property type="match status" value="1"/>
</dbReference>
<dbReference type="GO" id="GO:0015192">
    <property type="term" value="F:L-phenylalanine transmembrane transporter activity"/>
    <property type="evidence" value="ECO:0007669"/>
    <property type="project" value="TreeGrafter"/>
</dbReference>
<name>A0A2U1TT83_9GAMM</name>
<dbReference type="GO" id="GO:0015188">
    <property type="term" value="F:L-isoleucine transmembrane transporter activity"/>
    <property type="evidence" value="ECO:0007669"/>
    <property type="project" value="TreeGrafter"/>
</dbReference>
<evidence type="ECO:0000313" key="12">
    <source>
        <dbReference type="Proteomes" id="UP000296159"/>
    </source>
</evidence>
<evidence type="ECO:0000256" key="3">
    <source>
        <dbReference type="ARBA" id="ARBA00022475"/>
    </source>
</evidence>
<keyword evidence="2" id="KW-0813">Transport</keyword>
<protein>
    <submittedName>
        <fullName evidence="11">Branched-chain amino acid ABC transporter permease</fullName>
    </submittedName>
</protein>
<feature type="transmembrane region" description="Helical" evidence="10">
    <location>
        <begin position="184"/>
        <end position="205"/>
    </location>
</feature>
<feature type="transmembrane region" description="Helical" evidence="10">
    <location>
        <begin position="258"/>
        <end position="284"/>
    </location>
</feature>
<feature type="transmembrane region" description="Helical" evidence="10">
    <location>
        <begin position="92"/>
        <end position="118"/>
    </location>
</feature>